<evidence type="ECO:0000259" key="3">
    <source>
        <dbReference type="PROSITE" id="PS50110"/>
    </source>
</evidence>
<gene>
    <name evidence="4" type="ORF">KL86APRO_11278</name>
</gene>
<dbReference type="SUPFAM" id="SSF52172">
    <property type="entry name" value="CheY-like"/>
    <property type="match status" value="1"/>
</dbReference>
<name>A0A212JLI4_9PROT</name>
<dbReference type="Gene3D" id="3.40.50.2300">
    <property type="match status" value="1"/>
</dbReference>
<feature type="domain" description="Response regulatory" evidence="3">
    <location>
        <begin position="38"/>
        <end position="149"/>
    </location>
</feature>
<feature type="modified residue" description="4-aspartylphosphate" evidence="1">
    <location>
        <position position="89"/>
    </location>
</feature>
<dbReference type="SMART" id="SM00448">
    <property type="entry name" value="REC"/>
    <property type="match status" value="1"/>
</dbReference>
<protein>
    <recommendedName>
        <fullName evidence="3">Response regulatory domain-containing protein</fullName>
    </recommendedName>
</protein>
<feature type="region of interest" description="Disordered" evidence="2">
    <location>
        <begin position="1"/>
        <end position="28"/>
    </location>
</feature>
<reference evidence="4" key="1">
    <citation type="submission" date="2016-04" db="EMBL/GenBank/DDBJ databases">
        <authorList>
            <person name="Evans L.H."/>
            <person name="Alamgir A."/>
            <person name="Owens N."/>
            <person name="Weber N.D."/>
            <person name="Virtaneva K."/>
            <person name="Barbian K."/>
            <person name="Babar A."/>
            <person name="Rosenke K."/>
        </authorList>
    </citation>
    <scope>NUCLEOTIDE SEQUENCE</scope>
    <source>
        <strain evidence="4">86</strain>
    </source>
</reference>
<organism evidence="4">
    <name type="scientific">uncultured Alphaproteobacteria bacterium</name>
    <dbReference type="NCBI Taxonomy" id="91750"/>
    <lineage>
        <taxon>Bacteria</taxon>
        <taxon>Pseudomonadati</taxon>
        <taxon>Pseudomonadota</taxon>
        <taxon>Alphaproteobacteria</taxon>
        <taxon>environmental samples</taxon>
    </lineage>
</organism>
<sequence>MTPLPPAPLHAASAHGPRGTGGGAPHIGDVPALRRRAPVLVVEDEALIAMDLADQIEADGGVVLGPAATSEAALALLAAAPEIGAAVLDVVLGRDTAFAVAAALTRRGIPFVFYTGYDDLRAPPEFAAAPVLDKTHGWREIKRALRRERRSLRTEVEALLPELRVIAREIAGDAETGDRLIERTLARAADEVASRRHYPSVDAWLRHMMKHLAFGRDPGVN</sequence>
<evidence type="ECO:0000313" key="4">
    <source>
        <dbReference type="EMBL" id="SBW00280.1"/>
    </source>
</evidence>
<dbReference type="Gene3D" id="1.20.140.160">
    <property type="match status" value="1"/>
</dbReference>
<dbReference type="PROSITE" id="PS50110">
    <property type="entry name" value="RESPONSE_REGULATORY"/>
    <property type="match status" value="1"/>
</dbReference>
<evidence type="ECO:0000256" key="2">
    <source>
        <dbReference type="SAM" id="MobiDB-lite"/>
    </source>
</evidence>
<proteinExistence type="predicted"/>
<evidence type="ECO:0000256" key="1">
    <source>
        <dbReference type="PROSITE-ProRule" id="PRU00169"/>
    </source>
</evidence>
<keyword evidence="1" id="KW-0597">Phosphoprotein</keyword>
<accession>A0A212JLI4</accession>
<dbReference type="GO" id="GO:0000160">
    <property type="term" value="P:phosphorelay signal transduction system"/>
    <property type="evidence" value="ECO:0007669"/>
    <property type="project" value="InterPro"/>
</dbReference>
<dbReference type="InterPro" id="IPR011006">
    <property type="entry name" value="CheY-like_superfamily"/>
</dbReference>
<dbReference type="InterPro" id="IPR001789">
    <property type="entry name" value="Sig_transdc_resp-reg_receiver"/>
</dbReference>
<dbReference type="AlphaFoldDB" id="A0A212JLI4"/>
<dbReference type="EMBL" id="FLUO01000001">
    <property type="protein sequence ID" value="SBW00280.1"/>
    <property type="molecule type" value="Genomic_DNA"/>
</dbReference>